<dbReference type="SUPFAM" id="SSF52374">
    <property type="entry name" value="Nucleotidylyl transferase"/>
    <property type="match status" value="1"/>
</dbReference>
<feature type="domain" description="Cytidyltransferase-like" evidence="11">
    <location>
        <begin position="5"/>
        <end position="168"/>
    </location>
</feature>
<accession>A0A7C5Z088</accession>
<dbReference type="AlphaFoldDB" id="A0A7C5Z088"/>
<dbReference type="PANTHER" id="PTHR39321">
    <property type="entry name" value="NICOTINATE-NUCLEOTIDE ADENYLYLTRANSFERASE-RELATED"/>
    <property type="match status" value="1"/>
</dbReference>
<protein>
    <recommendedName>
        <fullName evidence="10">Probable nicotinate-nucleotide adenylyltransferase</fullName>
        <ecNumber evidence="10">2.7.7.18</ecNumber>
    </recommendedName>
    <alternativeName>
        <fullName evidence="10">Deamido-NAD(+) diphosphorylase</fullName>
    </alternativeName>
    <alternativeName>
        <fullName evidence="10">Deamido-NAD(+) pyrophosphorylase</fullName>
    </alternativeName>
    <alternativeName>
        <fullName evidence="10">Nicotinate mononucleotide adenylyltransferase</fullName>
        <shortName evidence="10">NaMN adenylyltransferase</shortName>
    </alternativeName>
</protein>
<dbReference type="Pfam" id="PF01467">
    <property type="entry name" value="CTP_transf_like"/>
    <property type="match status" value="1"/>
</dbReference>
<sequence length="196" mass="22953">MRVALFGGTFNPIHIGHLIMAQYVLNFSEVQKVLFVPNGQPPHKIEDIADANDRFEMVRLSIEDNPYFDISDFEIKKGGPSWTIDTLKHFSSIYEKVYFIIGSDNLSEIVNWYKAEEILRGYPLIVLPRERDLCTIKKEIEKLSSKYAQEITLIQMPIVDISSTEVRNLIRQNKSIRYMVHPKVEEYIKRKGLYRR</sequence>
<dbReference type="GO" id="GO:0005524">
    <property type="term" value="F:ATP binding"/>
    <property type="evidence" value="ECO:0007669"/>
    <property type="project" value="UniProtKB-KW"/>
</dbReference>
<comment type="function">
    <text evidence="1 10">Catalyzes the reversible adenylation of nicotinate mononucleotide (NaMN) to nicotinic acid adenine dinucleotide (NaAD).</text>
</comment>
<evidence type="ECO:0000259" key="11">
    <source>
        <dbReference type="Pfam" id="PF01467"/>
    </source>
</evidence>
<keyword evidence="7 10" id="KW-0067">ATP-binding</keyword>
<comment type="pathway">
    <text evidence="2 10">Cofactor biosynthesis; NAD(+) biosynthesis; deamido-NAD(+) from nicotinate D-ribonucleotide: step 1/1.</text>
</comment>
<evidence type="ECO:0000256" key="9">
    <source>
        <dbReference type="ARBA" id="ARBA00048721"/>
    </source>
</evidence>
<dbReference type="NCBIfam" id="TIGR00125">
    <property type="entry name" value="cyt_tran_rel"/>
    <property type="match status" value="1"/>
</dbReference>
<dbReference type="HAMAP" id="MF_00244">
    <property type="entry name" value="NaMN_adenylyltr"/>
    <property type="match status" value="1"/>
</dbReference>
<keyword evidence="6 10" id="KW-0547">Nucleotide-binding</keyword>
<dbReference type="UniPathway" id="UPA00253">
    <property type="reaction ID" value="UER00332"/>
</dbReference>
<dbReference type="NCBIfam" id="NF000840">
    <property type="entry name" value="PRK00071.1-3"/>
    <property type="match status" value="1"/>
</dbReference>
<dbReference type="Gene3D" id="3.40.50.620">
    <property type="entry name" value="HUPs"/>
    <property type="match status" value="1"/>
</dbReference>
<proteinExistence type="inferred from homology"/>
<evidence type="ECO:0000313" key="12">
    <source>
        <dbReference type="EMBL" id="HHS01691.1"/>
    </source>
</evidence>
<evidence type="ECO:0000256" key="3">
    <source>
        <dbReference type="ARBA" id="ARBA00022642"/>
    </source>
</evidence>
<comment type="catalytic activity">
    <reaction evidence="9 10">
        <text>nicotinate beta-D-ribonucleotide + ATP + H(+) = deamido-NAD(+) + diphosphate</text>
        <dbReference type="Rhea" id="RHEA:22860"/>
        <dbReference type="ChEBI" id="CHEBI:15378"/>
        <dbReference type="ChEBI" id="CHEBI:30616"/>
        <dbReference type="ChEBI" id="CHEBI:33019"/>
        <dbReference type="ChEBI" id="CHEBI:57502"/>
        <dbReference type="ChEBI" id="CHEBI:58437"/>
        <dbReference type="EC" id="2.7.7.18"/>
    </reaction>
</comment>
<dbReference type="EMBL" id="DRUZ01000052">
    <property type="protein sequence ID" value="HHS01691.1"/>
    <property type="molecule type" value="Genomic_DNA"/>
</dbReference>
<evidence type="ECO:0000256" key="1">
    <source>
        <dbReference type="ARBA" id="ARBA00002324"/>
    </source>
</evidence>
<evidence type="ECO:0000256" key="8">
    <source>
        <dbReference type="ARBA" id="ARBA00023027"/>
    </source>
</evidence>
<comment type="similarity">
    <text evidence="10">Belongs to the NadD family.</text>
</comment>
<dbReference type="InterPro" id="IPR004821">
    <property type="entry name" value="Cyt_trans-like"/>
</dbReference>
<dbReference type="NCBIfam" id="TIGR00482">
    <property type="entry name" value="nicotinate (nicotinamide) nucleotide adenylyltransferase"/>
    <property type="match status" value="1"/>
</dbReference>
<reference evidence="12" key="1">
    <citation type="journal article" date="2020" name="mSystems">
        <title>Genome- and Community-Level Interaction Insights into Carbon Utilization and Element Cycling Functions of Hydrothermarchaeota in Hydrothermal Sediment.</title>
        <authorList>
            <person name="Zhou Z."/>
            <person name="Liu Y."/>
            <person name="Xu W."/>
            <person name="Pan J."/>
            <person name="Luo Z.H."/>
            <person name="Li M."/>
        </authorList>
    </citation>
    <scope>NUCLEOTIDE SEQUENCE [LARGE SCALE GENOMIC DNA]</scope>
    <source>
        <strain evidence="12">SpSt-102</strain>
    </source>
</reference>
<keyword evidence="5 10" id="KW-0548">Nucleotidyltransferase</keyword>
<dbReference type="GO" id="GO:0004515">
    <property type="term" value="F:nicotinate-nucleotide adenylyltransferase activity"/>
    <property type="evidence" value="ECO:0007669"/>
    <property type="project" value="UniProtKB-UniRule"/>
</dbReference>
<dbReference type="InterPro" id="IPR005248">
    <property type="entry name" value="NadD/NMNAT"/>
</dbReference>
<name>A0A7C5Z088_9FIRM</name>
<dbReference type="EC" id="2.7.7.18" evidence="10"/>
<dbReference type="CDD" id="cd02165">
    <property type="entry name" value="NMNAT"/>
    <property type="match status" value="1"/>
</dbReference>
<evidence type="ECO:0000256" key="10">
    <source>
        <dbReference type="HAMAP-Rule" id="MF_00244"/>
    </source>
</evidence>
<evidence type="ECO:0000256" key="2">
    <source>
        <dbReference type="ARBA" id="ARBA00005019"/>
    </source>
</evidence>
<evidence type="ECO:0000256" key="5">
    <source>
        <dbReference type="ARBA" id="ARBA00022695"/>
    </source>
</evidence>
<comment type="caution">
    <text evidence="12">The sequence shown here is derived from an EMBL/GenBank/DDBJ whole genome shotgun (WGS) entry which is preliminary data.</text>
</comment>
<keyword evidence="4 10" id="KW-0808">Transferase</keyword>
<organism evidence="12">
    <name type="scientific">Caldicellulosiruptor owensensis</name>
    <dbReference type="NCBI Taxonomy" id="55205"/>
    <lineage>
        <taxon>Bacteria</taxon>
        <taxon>Bacillati</taxon>
        <taxon>Bacillota</taxon>
        <taxon>Bacillota incertae sedis</taxon>
        <taxon>Caldicellulosiruptorales</taxon>
        <taxon>Caldicellulosiruptoraceae</taxon>
        <taxon>Caldicellulosiruptor</taxon>
    </lineage>
</organism>
<gene>
    <name evidence="10 12" type="primary">nadD</name>
    <name evidence="12" type="ORF">ENL71_04060</name>
</gene>
<evidence type="ECO:0000256" key="7">
    <source>
        <dbReference type="ARBA" id="ARBA00022840"/>
    </source>
</evidence>
<dbReference type="GO" id="GO:0009435">
    <property type="term" value="P:NAD+ biosynthetic process"/>
    <property type="evidence" value="ECO:0007669"/>
    <property type="project" value="UniProtKB-UniRule"/>
</dbReference>
<dbReference type="InterPro" id="IPR014729">
    <property type="entry name" value="Rossmann-like_a/b/a_fold"/>
</dbReference>
<evidence type="ECO:0000256" key="4">
    <source>
        <dbReference type="ARBA" id="ARBA00022679"/>
    </source>
</evidence>
<keyword evidence="3 10" id="KW-0662">Pyridine nucleotide biosynthesis</keyword>
<dbReference type="PANTHER" id="PTHR39321:SF3">
    <property type="entry name" value="PHOSPHOPANTETHEINE ADENYLYLTRANSFERASE"/>
    <property type="match status" value="1"/>
</dbReference>
<evidence type="ECO:0000256" key="6">
    <source>
        <dbReference type="ARBA" id="ARBA00022741"/>
    </source>
</evidence>
<keyword evidence="8 10" id="KW-0520">NAD</keyword>